<accession>A0AAN6ZGH7</accession>
<dbReference type="Proteomes" id="UP001304895">
    <property type="component" value="Unassembled WGS sequence"/>
</dbReference>
<feature type="region of interest" description="Disordered" evidence="1">
    <location>
        <begin position="70"/>
        <end position="102"/>
    </location>
</feature>
<protein>
    <submittedName>
        <fullName evidence="2">Uncharacterized protein</fullName>
    </submittedName>
</protein>
<dbReference type="EMBL" id="MU853402">
    <property type="protein sequence ID" value="KAK4137557.1"/>
    <property type="molecule type" value="Genomic_DNA"/>
</dbReference>
<name>A0AAN6ZGH7_9PEZI</name>
<reference evidence="2" key="2">
    <citation type="submission" date="2023-05" db="EMBL/GenBank/DDBJ databases">
        <authorList>
            <consortium name="Lawrence Berkeley National Laboratory"/>
            <person name="Steindorff A."/>
            <person name="Hensen N."/>
            <person name="Bonometti L."/>
            <person name="Westerberg I."/>
            <person name="Brannstrom I.O."/>
            <person name="Guillou S."/>
            <person name="Cros-Aarteil S."/>
            <person name="Calhoun S."/>
            <person name="Haridas S."/>
            <person name="Kuo A."/>
            <person name="Mondo S."/>
            <person name="Pangilinan J."/>
            <person name="Riley R."/>
            <person name="Labutti K."/>
            <person name="Andreopoulos B."/>
            <person name="Lipzen A."/>
            <person name="Chen C."/>
            <person name="Yanf M."/>
            <person name="Daum C."/>
            <person name="Ng V."/>
            <person name="Clum A."/>
            <person name="Ohm R."/>
            <person name="Martin F."/>
            <person name="Silar P."/>
            <person name="Natvig D."/>
            <person name="Lalanne C."/>
            <person name="Gautier V."/>
            <person name="Ament-Velasquez S.L."/>
            <person name="Kruys A."/>
            <person name="Hutchinson M.I."/>
            <person name="Powell A.J."/>
            <person name="Barry K."/>
            <person name="Miller A.N."/>
            <person name="Grigoriev I.V."/>
            <person name="Debuchy R."/>
            <person name="Gladieux P."/>
            <person name="Thoren M.H."/>
            <person name="Johannesson H."/>
        </authorList>
    </citation>
    <scope>NUCLEOTIDE SEQUENCE</scope>
    <source>
        <strain evidence="2">CBS 123565</strain>
    </source>
</reference>
<reference evidence="2" key="1">
    <citation type="journal article" date="2023" name="Mol. Phylogenet. Evol.">
        <title>Genome-scale phylogeny and comparative genomics of the fungal order Sordariales.</title>
        <authorList>
            <person name="Hensen N."/>
            <person name="Bonometti L."/>
            <person name="Westerberg I."/>
            <person name="Brannstrom I.O."/>
            <person name="Guillou S."/>
            <person name="Cros-Aarteil S."/>
            <person name="Calhoun S."/>
            <person name="Haridas S."/>
            <person name="Kuo A."/>
            <person name="Mondo S."/>
            <person name="Pangilinan J."/>
            <person name="Riley R."/>
            <person name="LaButti K."/>
            <person name="Andreopoulos B."/>
            <person name="Lipzen A."/>
            <person name="Chen C."/>
            <person name="Yan M."/>
            <person name="Daum C."/>
            <person name="Ng V."/>
            <person name="Clum A."/>
            <person name="Steindorff A."/>
            <person name="Ohm R.A."/>
            <person name="Martin F."/>
            <person name="Silar P."/>
            <person name="Natvig D.O."/>
            <person name="Lalanne C."/>
            <person name="Gautier V."/>
            <person name="Ament-Velasquez S.L."/>
            <person name="Kruys A."/>
            <person name="Hutchinson M.I."/>
            <person name="Powell A.J."/>
            <person name="Barry K."/>
            <person name="Miller A.N."/>
            <person name="Grigoriev I.V."/>
            <person name="Debuchy R."/>
            <person name="Gladieux P."/>
            <person name="Hiltunen Thoren M."/>
            <person name="Johannesson H."/>
        </authorList>
    </citation>
    <scope>NUCLEOTIDE SEQUENCE</scope>
    <source>
        <strain evidence="2">CBS 123565</strain>
    </source>
</reference>
<evidence type="ECO:0000313" key="2">
    <source>
        <dbReference type="EMBL" id="KAK4137557.1"/>
    </source>
</evidence>
<keyword evidence="3" id="KW-1185">Reference proteome</keyword>
<comment type="caution">
    <text evidence="2">The sequence shown here is derived from an EMBL/GenBank/DDBJ whole genome shotgun (WGS) entry which is preliminary data.</text>
</comment>
<organism evidence="2 3">
    <name type="scientific">Trichocladium antarcticum</name>
    <dbReference type="NCBI Taxonomy" id="1450529"/>
    <lineage>
        <taxon>Eukaryota</taxon>
        <taxon>Fungi</taxon>
        <taxon>Dikarya</taxon>
        <taxon>Ascomycota</taxon>
        <taxon>Pezizomycotina</taxon>
        <taxon>Sordariomycetes</taxon>
        <taxon>Sordariomycetidae</taxon>
        <taxon>Sordariales</taxon>
        <taxon>Chaetomiaceae</taxon>
        <taxon>Trichocladium</taxon>
    </lineage>
</organism>
<evidence type="ECO:0000313" key="3">
    <source>
        <dbReference type="Proteomes" id="UP001304895"/>
    </source>
</evidence>
<evidence type="ECO:0000256" key="1">
    <source>
        <dbReference type="SAM" id="MobiDB-lite"/>
    </source>
</evidence>
<dbReference type="AlphaFoldDB" id="A0AAN6ZGH7"/>
<sequence length="299" mass="32584">MASVAQPLGFCHWQQVHSPQSPIFHMTTMPNLKKYFSWSQKLQVISGLVLSLGGPNPWERTKSSQRWACKARNHPSQASTNDPCASSGAHHKGVSGQQPTAVRIRDTQPHMARGKRSQANHEEPQARTQAPACTACQFVAASKCETCVLPWKTPRRDYPYTKQIFQAASPPVTPDISRPSRPGCCCSPSLLKSKTKTMHGLRSCLGCIHTRRGRCSQKEASTVGSHILAPDAPGLVATHLSRPPTTALLFFAVTPNPAEIPLLFLPGCPRPMVAHHISLPLVRRCLPPTLTACVVPLPP</sequence>
<proteinExistence type="predicted"/>
<feature type="compositionally biased region" description="Polar residues" evidence="1">
    <location>
        <begin position="74"/>
        <end position="84"/>
    </location>
</feature>
<gene>
    <name evidence="2" type="ORF">BT67DRAFT_113415</name>
</gene>